<proteinExistence type="predicted"/>
<dbReference type="RefSeq" id="WP_097277437.1">
    <property type="nucleotide sequence ID" value="NZ_OCNJ01000001.1"/>
</dbReference>
<dbReference type="GO" id="GO:0008999">
    <property type="term" value="F:protein-N-terminal-alanine acetyltransferase activity"/>
    <property type="evidence" value="ECO:0007669"/>
    <property type="project" value="TreeGrafter"/>
</dbReference>
<dbReference type="SUPFAM" id="SSF55729">
    <property type="entry name" value="Acyl-CoA N-acyltransferases (Nat)"/>
    <property type="match status" value="1"/>
</dbReference>
<dbReference type="InterPro" id="IPR000182">
    <property type="entry name" value="GNAT_dom"/>
</dbReference>
<dbReference type="InterPro" id="IPR051908">
    <property type="entry name" value="Ribosomal_N-acetyltransferase"/>
</dbReference>
<accession>A0A286G4Q7</accession>
<dbReference type="Pfam" id="PF13302">
    <property type="entry name" value="Acetyltransf_3"/>
    <property type="match status" value="1"/>
</dbReference>
<dbReference type="Gene3D" id="3.40.630.30">
    <property type="match status" value="1"/>
</dbReference>
<feature type="domain" description="N-acetyltransferase" evidence="1">
    <location>
        <begin position="22"/>
        <end position="187"/>
    </location>
</feature>
<gene>
    <name evidence="2" type="ORF">SAMN05421508_101558</name>
</gene>
<dbReference type="Proteomes" id="UP000219621">
    <property type="component" value="Unassembled WGS sequence"/>
</dbReference>
<evidence type="ECO:0000313" key="3">
    <source>
        <dbReference type="Proteomes" id="UP000219621"/>
    </source>
</evidence>
<dbReference type="GO" id="GO:0005737">
    <property type="term" value="C:cytoplasm"/>
    <property type="evidence" value="ECO:0007669"/>
    <property type="project" value="TreeGrafter"/>
</dbReference>
<dbReference type="PANTHER" id="PTHR43441:SF10">
    <property type="entry name" value="ACETYLTRANSFERASE"/>
    <property type="match status" value="1"/>
</dbReference>
<protein>
    <submittedName>
        <fullName evidence="2">Ribosomal-protein-alanine N-acetyltransferase</fullName>
    </submittedName>
</protein>
<dbReference type="AlphaFoldDB" id="A0A286G4Q7"/>
<dbReference type="PROSITE" id="PS51186">
    <property type="entry name" value="GNAT"/>
    <property type="match status" value="1"/>
</dbReference>
<evidence type="ECO:0000259" key="1">
    <source>
        <dbReference type="PROSITE" id="PS51186"/>
    </source>
</evidence>
<dbReference type="GO" id="GO:1990189">
    <property type="term" value="F:protein N-terminal-serine acetyltransferase activity"/>
    <property type="evidence" value="ECO:0007669"/>
    <property type="project" value="TreeGrafter"/>
</dbReference>
<dbReference type="PANTHER" id="PTHR43441">
    <property type="entry name" value="RIBOSOMAL-PROTEIN-SERINE ACETYLTRANSFERASE"/>
    <property type="match status" value="1"/>
</dbReference>
<keyword evidence="3" id="KW-1185">Reference proteome</keyword>
<keyword evidence="2" id="KW-0808">Transferase</keyword>
<dbReference type="OrthoDB" id="6293260at2"/>
<organism evidence="2 3">
    <name type="scientific">Caenispirillum bisanense</name>
    <dbReference type="NCBI Taxonomy" id="414052"/>
    <lineage>
        <taxon>Bacteria</taxon>
        <taxon>Pseudomonadati</taxon>
        <taxon>Pseudomonadota</taxon>
        <taxon>Alphaproteobacteria</taxon>
        <taxon>Rhodospirillales</taxon>
        <taxon>Novispirillaceae</taxon>
        <taxon>Caenispirillum</taxon>
    </lineage>
</organism>
<sequence>MDITGDAVAEPKPGRALKSARLLLRPLRVDDLAEMQRYAVDPAFWRWLPLPPLTAGSVAAFHAAKMAEADAPDRWLWAIEPLDLHRICGTIELRTQDAANRAADMGWGLDAAQQGKGYMTEAASLVLRFALGDAGFERVWAVAAVENEASWRVMERIGMRREGTLRHHADVRGVWRDDHLYAAVRGDALPARP</sequence>
<name>A0A286G4Q7_9PROT</name>
<evidence type="ECO:0000313" key="2">
    <source>
        <dbReference type="EMBL" id="SOD90483.1"/>
    </source>
</evidence>
<dbReference type="EMBL" id="OCNJ01000001">
    <property type="protein sequence ID" value="SOD90483.1"/>
    <property type="molecule type" value="Genomic_DNA"/>
</dbReference>
<dbReference type="InterPro" id="IPR016181">
    <property type="entry name" value="Acyl_CoA_acyltransferase"/>
</dbReference>
<reference evidence="2 3" key="1">
    <citation type="submission" date="2017-09" db="EMBL/GenBank/DDBJ databases">
        <authorList>
            <person name="Ehlers B."/>
            <person name="Leendertz F.H."/>
        </authorList>
    </citation>
    <scope>NUCLEOTIDE SEQUENCE [LARGE SCALE GENOMIC DNA]</scope>
    <source>
        <strain evidence="2 3">USBA 140</strain>
    </source>
</reference>